<organism evidence="1">
    <name type="scientific">Mycobacterium riyadhense</name>
    <dbReference type="NCBI Taxonomy" id="486698"/>
    <lineage>
        <taxon>Bacteria</taxon>
        <taxon>Bacillati</taxon>
        <taxon>Actinomycetota</taxon>
        <taxon>Actinomycetes</taxon>
        <taxon>Mycobacteriales</taxon>
        <taxon>Mycobacteriaceae</taxon>
        <taxon>Mycobacterium</taxon>
    </lineage>
</organism>
<evidence type="ECO:0000313" key="1">
    <source>
        <dbReference type="EMBL" id="VTP00371.1"/>
    </source>
</evidence>
<gene>
    <name evidence="1" type="ORF">BIN_B_03473</name>
</gene>
<dbReference type="EMBL" id="LR589102">
    <property type="protein sequence ID" value="VTP00371.1"/>
    <property type="molecule type" value="Genomic_DNA"/>
</dbReference>
<proteinExistence type="predicted"/>
<sequence length="42" mass="4552">MSPRSSPESILKLLVLFLQVKRPGQDHSGGVFAVVFVAWALA</sequence>
<dbReference type="AlphaFoldDB" id="A0A653ETU7"/>
<accession>A0A653ETU7</accession>
<reference evidence="1" key="1">
    <citation type="submission" date="2019-05" db="EMBL/GenBank/DDBJ databases">
        <authorList>
            <person name="Naeem R."/>
            <person name="Antony C."/>
            <person name="Guan Q."/>
        </authorList>
    </citation>
    <scope>NUCLEOTIDE SEQUENCE</scope>
    <source>
        <strain evidence="1">2</strain>
    </source>
</reference>
<protein>
    <submittedName>
        <fullName evidence="1">Uncharacterized protein</fullName>
    </submittedName>
</protein>
<name>A0A653ETU7_9MYCO</name>